<dbReference type="EMBL" id="BAAAYV010000021">
    <property type="protein sequence ID" value="GAA3666525.1"/>
    <property type="molecule type" value="Genomic_DNA"/>
</dbReference>
<dbReference type="Gene3D" id="2.30.110.10">
    <property type="entry name" value="Electron Transport, Fmn-binding Protein, Chain A"/>
    <property type="match status" value="1"/>
</dbReference>
<evidence type="ECO:0000313" key="2">
    <source>
        <dbReference type="Proteomes" id="UP001410795"/>
    </source>
</evidence>
<organism evidence="1 2">
    <name type="scientific">Microbacterium marinilacus</name>
    <dbReference type="NCBI Taxonomy" id="415209"/>
    <lineage>
        <taxon>Bacteria</taxon>
        <taxon>Bacillati</taxon>
        <taxon>Actinomycetota</taxon>
        <taxon>Actinomycetes</taxon>
        <taxon>Micrococcales</taxon>
        <taxon>Microbacteriaceae</taxon>
        <taxon>Microbacterium</taxon>
    </lineage>
</organism>
<evidence type="ECO:0000313" key="1">
    <source>
        <dbReference type="EMBL" id="GAA3666525.1"/>
    </source>
</evidence>
<dbReference type="PIRSF" id="PIRSF010372">
    <property type="entry name" value="PaiB"/>
    <property type="match status" value="1"/>
</dbReference>
<reference evidence="2" key="1">
    <citation type="journal article" date="2019" name="Int. J. Syst. Evol. Microbiol.">
        <title>The Global Catalogue of Microorganisms (GCM) 10K type strain sequencing project: providing services to taxonomists for standard genome sequencing and annotation.</title>
        <authorList>
            <consortium name="The Broad Institute Genomics Platform"/>
            <consortium name="The Broad Institute Genome Sequencing Center for Infectious Disease"/>
            <person name="Wu L."/>
            <person name="Ma J."/>
        </authorList>
    </citation>
    <scope>NUCLEOTIDE SEQUENCE [LARGE SCALE GENOMIC DNA]</scope>
    <source>
        <strain evidence="2">JCM 16546</strain>
    </source>
</reference>
<name>A0ABP7BRX9_9MICO</name>
<gene>
    <name evidence="1" type="ORF">GCM10022202_30930</name>
</gene>
<dbReference type="Proteomes" id="UP001410795">
    <property type="component" value="Unassembled WGS sequence"/>
</dbReference>
<comment type="caution">
    <text evidence="1">The sequence shown here is derived from an EMBL/GenBank/DDBJ whole genome shotgun (WGS) entry which is preliminary data.</text>
</comment>
<dbReference type="InterPro" id="IPR012349">
    <property type="entry name" value="Split_barrel_FMN-bd"/>
</dbReference>
<accession>A0ABP7BRX9</accession>
<dbReference type="PANTHER" id="PTHR35802:SF1">
    <property type="entry name" value="PROTEASE SYNTHASE AND SPORULATION PROTEIN PAI 2"/>
    <property type="match status" value="1"/>
</dbReference>
<dbReference type="RefSeq" id="WP_221860418.1">
    <property type="nucleotide sequence ID" value="NZ_BAAAYV010000021.1"/>
</dbReference>
<dbReference type="InterPro" id="IPR007396">
    <property type="entry name" value="TR_PAI2-type"/>
</dbReference>
<keyword evidence="2" id="KW-1185">Reference proteome</keyword>
<dbReference type="SUPFAM" id="SSF50475">
    <property type="entry name" value="FMN-binding split barrel"/>
    <property type="match status" value="1"/>
</dbReference>
<proteinExistence type="predicted"/>
<protein>
    <submittedName>
        <fullName evidence="1">FMN-binding negative transcriptional regulator</fullName>
    </submittedName>
</protein>
<sequence length="210" mass="23611">MRENPDYSLTDVERVKEVIRVSPWATMISATDDGVVASHYPFLLEEDADGISVVSHVGRPDERLHGLGARELLVIFEGPYGYVSPGWYGVSPAVPTWNFAVVHAYGTPEVLSDDENLAVLERLVDHFEQPLPEPFRMRRDELNVEYAERIVHGTVGFRMRVDRFVAKDKMSQDKPVEVVDRVVAALEGPGPYQNPRLAAWMRDLHGRGAS</sequence>
<dbReference type="Pfam" id="PF04299">
    <property type="entry name" value="FMN_bind_2"/>
    <property type="match status" value="1"/>
</dbReference>
<dbReference type="PANTHER" id="PTHR35802">
    <property type="entry name" value="PROTEASE SYNTHASE AND SPORULATION PROTEIN PAI 2"/>
    <property type="match status" value="1"/>
</dbReference>